<dbReference type="EMBL" id="JAIWYP010000012">
    <property type="protein sequence ID" value="KAH3724747.1"/>
    <property type="molecule type" value="Genomic_DNA"/>
</dbReference>
<comment type="caution">
    <text evidence="2">The sequence shown here is derived from an EMBL/GenBank/DDBJ whole genome shotgun (WGS) entry which is preliminary data.</text>
</comment>
<dbReference type="AlphaFoldDB" id="A0A9D4CHT1"/>
<keyword evidence="1" id="KW-0472">Membrane</keyword>
<keyword evidence="3" id="KW-1185">Reference proteome</keyword>
<sequence>MIEGIVHFLAATIYIVDPIVYILIRKAKRLKKLFCGLCLREKSHGIGALSLNKRNASEIAKAERPTEFF</sequence>
<reference evidence="2" key="1">
    <citation type="journal article" date="2019" name="bioRxiv">
        <title>The Genome of the Zebra Mussel, Dreissena polymorpha: A Resource for Invasive Species Research.</title>
        <authorList>
            <person name="McCartney M.A."/>
            <person name="Auch B."/>
            <person name="Kono T."/>
            <person name="Mallez S."/>
            <person name="Zhang Y."/>
            <person name="Obille A."/>
            <person name="Becker A."/>
            <person name="Abrahante J.E."/>
            <person name="Garbe J."/>
            <person name="Badalamenti J.P."/>
            <person name="Herman A."/>
            <person name="Mangelson H."/>
            <person name="Liachko I."/>
            <person name="Sullivan S."/>
            <person name="Sone E.D."/>
            <person name="Koren S."/>
            <person name="Silverstein K.A.T."/>
            <person name="Beckman K.B."/>
            <person name="Gohl D.M."/>
        </authorList>
    </citation>
    <scope>NUCLEOTIDE SEQUENCE</scope>
    <source>
        <strain evidence="2">Duluth1</strain>
        <tissue evidence="2">Whole animal</tissue>
    </source>
</reference>
<reference evidence="2" key="2">
    <citation type="submission" date="2020-11" db="EMBL/GenBank/DDBJ databases">
        <authorList>
            <person name="McCartney M.A."/>
            <person name="Auch B."/>
            <person name="Kono T."/>
            <person name="Mallez S."/>
            <person name="Becker A."/>
            <person name="Gohl D.M."/>
            <person name="Silverstein K.A.T."/>
            <person name="Koren S."/>
            <person name="Bechman K.B."/>
            <person name="Herman A."/>
            <person name="Abrahante J.E."/>
            <person name="Garbe J."/>
        </authorList>
    </citation>
    <scope>NUCLEOTIDE SEQUENCE</scope>
    <source>
        <strain evidence="2">Duluth1</strain>
        <tissue evidence="2">Whole animal</tissue>
    </source>
</reference>
<keyword evidence="1" id="KW-0812">Transmembrane</keyword>
<proteinExistence type="predicted"/>
<evidence type="ECO:0000256" key="1">
    <source>
        <dbReference type="SAM" id="Phobius"/>
    </source>
</evidence>
<evidence type="ECO:0000313" key="3">
    <source>
        <dbReference type="Proteomes" id="UP000828390"/>
    </source>
</evidence>
<protein>
    <submittedName>
        <fullName evidence="2">Uncharacterized protein</fullName>
    </submittedName>
</protein>
<gene>
    <name evidence="2" type="ORF">DPMN_050571</name>
</gene>
<organism evidence="2 3">
    <name type="scientific">Dreissena polymorpha</name>
    <name type="common">Zebra mussel</name>
    <name type="synonym">Mytilus polymorpha</name>
    <dbReference type="NCBI Taxonomy" id="45954"/>
    <lineage>
        <taxon>Eukaryota</taxon>
        <taxon>Metazoa</taxon>
        <taxon>Spiralia</taxon>
        <taxon>Lophotrochozoa</taxon>
        <taxon>Mollusca</taxon>
        <taxon>Bivalvia</taxon>
        <taxon>Autobranchia</taxon>
        <taxon>Heteroconchia</taxon>
        <taxon>Euheterodonta</taxon>
        <taxon>Imparidentia</taxon>
        <taxon>Neoheterodontei</taxon>
        <taxon>Myida</taxon>
        <taxon>Dreissenoidea</taxon>
        <taxon>Dreissenidae</taxon>
        <taxon>Dreissena</taxon>
    </lineage>
</organism>
<feature type="transmembrane region" description="Helical" evidence="1">
    <location>
        <begin position="6"/>
        <end position="24"/>
    </location>
</feature>
<dbReference type="Proteomes" id="UP000828390">
    <property type="component" value="Unassembled WGS sequence"/>
</dbReference>
<evidence type="ECO:0000313" key="2">
    <source>
        <dbReference type="EMBL" id="KAH3724747.1"/>
    </source>
</evidence>
<keyword evidence="1" id="KW-1133">Transmembrane helix</keyword>
<accession>A0A9D4CHT1</accession>
<name>A0A9D4CHT1_DREPO</name>